<dbReference type="AlphaFoldDB" id="L8WW70"/>
<dbReference type="Proteomes" id="UP000011668">
    <property type="component" value="Unassembled WGS sequence"/>
</dbReference>
<dbReference type="GO" id="GO:0005524">
    <property type="term" value="F:ATP binding"/>
    <property type="evidence" value="ECO:0007669"/>
    <property type="project" value="UniProtKB-KW"/>
</dbReference>
<sequence length="812" mass="87423">MSSSPPYTLETPVPDSPSVRRRRYHFSTQCATVENPEQKDQYGSSSVPIYQTATFKGMGGAYDYSRSGNPTRSHLEHHLAKISSARHAFAVSSGMAALDIITRLLKPGDEVIAGDDLYGGTNRLLNYLRTHSGVIVHHVDTTNPDSLRPVLSDKTALVLLESPTNPLLKIADLAYLASSVTAQNPNALVVVDNTMMSPYLQRPLEHGAHIVYDSGTKYLSGHHDLMAGVIVCNRDDIAKQIAFTINSVGNALAPVDAFLLLRGIKTLAIRMDRQQATARLVASHLQRLGFQVFYPGLADHPNRIIHEKIASGPGAVLSFVTGDKSLSERIVGATRLWGISVSFGAVNSLISMPCLMSHASIDSATRAARGLPEDLIRLCVGIEDPTDLIDDLDEALLDAGAVVRDSVGNYVRVRNGEKGMIGRAVEKLGQAVEGIGLTTGLEPNPAERPWLVSAPGKVILFGEHAVVHGVTAIAASVDLRCYAFSTPLPPSSHTISLTLSDLDSKAISWDTQTLPWEAATTLSATPTPFTLDAKLVAALEGILDKQGVQGRLRNASLAFLYLYMSMSGDIRPTCSITTRSALPIGAGLGSSASYNGPTWESKRGGQYRCCLWWRTWFYEGWIRREERRGTYPCSIRFLLTDSQVPRDTKKLVAGVGQMKADRPALVTEILNRIQAISDEAQRALGDPELERGKMLAGIEALMDENHGHLVTLGVSHPVLEQIKNITAKHEYGLHTKLTGAGGGGCAVTLIPDGFVPYNTAVGGSGLGVFHPHAAQGRPGPAEQTSEAGEAFSKVETGDLAVWAEGVGRWLYV</sequence>
<comment type="pathway">
    <text evidence="12">Amino-acid biosynthesis; L-methionine biosynthesis via de novo pathway; L-homocysteine from L-cystathionine: step 1/1.</text>
</comment>
<dbReference type="GO" id="GO:0005737">
    <property type="term" value="C:cytoplasm"/>
    <property type="evidence" value="ECO:0007669"/>
    <property type="project" value="TreeGrafter"/>
</dbReference>
<dbReference type="GO" id="GO:0016301">
    <property type="term" value="F:kinase activity"/>
    <property type="evidence" value="ECO:0007669"/>
    <property type="project" value="UniProtKB-KW"/>
</dbReference>
<comment type="similarity">
    <text evidence="2">Belongs to the trans-sulfuration enzymes family.</text>
</comment>
<evidence type="ECO:0000256" key="8">
    <source>
        <dbReference type="ARBA" id="ARBA00022840"/>
    </source>
</evidence>
<dbReference type="PANTHER" id="PTHR11808:SF50">
    <property type="entry name" value="CYSTATHIONINE BETA-LYASE"/>
    <property type="match status" value="1"/>
</dbReference>
<evidence type="ECO:0000256" key="4">
    <source>
        <dbReference type="ARBA" id="ARBA00022605"/>
    </source>
</evidence>
<dbReference type="GO" id="GO:0047804">
    <property type="term" value="F:cysteine-S-conjugate beta-lyase activity"/>
    <property type="evidence" value="ECO:0007669"/>
    <property type="project" value="UniProtKB-EC"/>
</dbReference>
<evidence type="ECO:0000256" key="2">
    <source>
        <dbReference type="ARBA" id="ARBA00009077"/>
    </source>
</evidence>
<dbReference type="HOGENOM" id="CLU_009484_1_0_1"/>
<gene>
    <name evidence="19" type="ORF">AG1IA_04926</name>
</gene>
<keyword evidence="7" id="KW-0418">Kinase</keyword>
<comment type="cofactor">
    <cofactor evidence="1">
        <name>pyridoxal 5'-phosphate</name>
        <dbReference type="ChEBI" id="CHEBI:597326"/>
    </cofactor>
</comment>
<dbReference type="InterPro" id="IPR036554">
    <property type="entry name" value="GHMP_kinase_C_sf"/>
</dbReference>
<dbReference type="PRINTS" id="PR00959">
    <property type="entry name" value="MEVGALKINASE"/>
</dbReference>
<keyword evidence="20" id="KW-1185">Reference proteome</keyword>
<comment type="catalytic activity">
    <reaction evidence="14">
        <text>L,L-cystathionine + H2O = L-homocysteine + pyruvate + NH4(+)</text>
        <dbReference type="Rhea" id="RHEA:13965"/>
        <dbReference type="ChEBI" id="CHEBI:15361"/>
        <dbReference type="ChEBI" id="CHEBI:15377"/>
        <dbReference type="ChEBI" id="CHEBI:28938"/>
        <dbReference type="ChEBI" id="CHEBI:58161"/>
        <dbReference type="ChEBI" id="CHEBI:58199"/>
    </reaction>
</comment>
<dbReference type="SUPFAM" id="SSF53383">
    <property type="entry name" value="PLP-dependent transferases"/>
    <property type="match status" value="1"/>
</dbReference>
<keyword evidence="11 19" id="KW-0456">Lyase</keyword>
<name>L8WW70_THACA</name>
<dbReference type="Gene3D" id="3.30.70.890">
    <property type="entry name" value="GHMP kinase, C-terminal domain"/>
    <property type="match status" value="1"/>
</dbReference>
<evidence type="ECO:0000256" key="11">
    <source>
        <dbReference type="ARBA" id="ARBA00023239"/>
    </source>
</evidence>
<dbReference type="InterPro" id="IPR006203">
    <property type="entry name" value="GHMP_knse_ATP-bd_CS"/>
</dbReference>
<dbReference type="Gene3D" id="3.40.640.10">
    <property type="entry name" value="Type I PLP-dependent aspartate aminotransferase-like (Major domain)"/>
    <property type="match status" value="1"/>
</dbReference>
<accession>L8WW70</accession>
<dbReference type="InterPro" id="IPR015422">
    <property type="entry name" value="PyrdxlP-dep_Trfase_small"/>
</dbReference>
<dbReference type="Gene3D" id="3.30.230.10">
    <property type="match status" value="1"/>
</dbReference>
<dbReference type="SUPFAM" id="SSF54211">
    <property type="entry name" value="Ribosomal protein S5 domain 2-like"/>
    <property type="match status" value="1"/>
</dbReference>
<protein>
    <recommendedName>
        <fullName evidence="16">Cystathionine beta-lyase</fullName>
        <ecNumber evidence="3">4.4.1.13</ecNumber>
    </recommendedName>
    <alternativeName>
        <fullName evidence="13">Cysteine-S-conjugate beta-lyase</fullName>
    </alternativeName>
</protein>
<keyword evidence="4" id="KW-0028">Amino-acid biosynthesis</keyword>
<dbReference type="OrthoDB" id="2545919at2759"/>
<dbReference type="InterPro" id="IPR020568">
    <property type="entry name" value="Ribosomal_Su5_D2-typ_SF"/>
</dbReference>
<dbReference type="InterPro" id="IPR006238">
    <property type="entry name" value="Cys_b_lyase_euk"/>
</dbReference>
<dbReference type="GO" id="GO:0019346">
    <property type="term" value="P:transsulfuration"/>
    <property type="evidence" value="ECO:0007669"/>
    <property type="project" value="InterPro"/>
</dbReference>
<evidence type="ECO:0000256" key="17">
    <source>
        <dbReference type="SAM" id="MobiDB-lite"/>
    </source>
</evidence>
<dbReference type="NCBIfam" id="TIGR01329">
    <property type="entry name" value="cysta_beta_ly_E"/>
    <property type="match status" value="1"/>
</dbReference>
<evidence type="ECO:0000256" key="1">
    <source>
        <dbReference type="ARBA" id="ARBA00001933"/>
    </source>
</evidence>
<keyword evidence="8" id="KW-0067">ATP-binding</keyword>
<keyword evidence="10" id="KW-0486">Methionine biosynthesis</keyword>
<dbReference type="PROSITE" id="PS00627">
    <property type="entry name" value="GHMP_KINASES_ATP"/>
    <property type="match status" value="1"/>
</dbReference>
<dbReference type="OMA" id="QPYRFST"/>
<evidence type="ECO:0000256" key="7">
    <source>
        <dbReference type="ARBA" id="ARBA00022777"/>
    </source>
</evidence>
<dbReference type="InterPro" id="IPR014721">
    <property type="entry name" value="Ribsml_uS5_D2-typ_fold_subgr"/>
</dbReference>
<dbReference type="CDD" id="cd00614">
    <property type="entry name" value="CGS_like"/>
    <property type="match status" value="1"/>
</dbReference>
<dbReference type="Pfam" id="PF01053">
    <property type="entry name" value="Cys_Met_Meta_PP"/>
    <property type="match status" value="1"/>
</dbReference>
<evidence type="ECO:0000256" key="3">
    <source>
        <dbReference type="ARBA" id="ARBA00012224"/>
    </source>
</evidence>
<keyword evidence="5" id="KW-0808">Transferase</keyword>
<dbReference type="Pfam" id="PF08544">
    <property type="entry name" value="GHMP_kinases_C"/>
    <property type="match status" value="1"/>
</dbReference>
<evidence type="ECO:0000256" key="5">
    <source>
        <dbReference type="ARBA" id="ARBA00022679"/>
    </source>
</evidence>
<dbReference type="STRING" id="983506.L8WW70"/>
<comment type="catalytic activity">
    <reaction evidence="15">
        <text>an S-substituted L-cysteine + H2O = a thiol + pyruvate + NH4(+)</text>
        <dbReference type="Rhea" id="RHEA:18121"/>
        <dbReference type="ChEBI" id="CHEBI:15361"/>
        <dbReference type="ChEBI" id="CHEBI:15377"/>
        <dbReference type="ChEBI" id="CHEBI:28938"/>
        <dbReference type="ChEBI" id="CHEBI:29256"/>
        <dbReference type="ChEBI" id="CHEBI:58717"/>
        <dbReference type="EC" id="4.4.1.13"/>
    </reaction>
</comment>
<dbReference type="Gene3D" id="3.90.1150.10">
    <property type="entry name" value="Aspartate Aminotransferase, domain 1"/>
    <property type="match status" value="1"/>
</dbReference>
<evidence type="ECO:0000256" key="9">
    <source>
        <dbReference type="ARBA" id="ARBA00022898"/>
    </source>
</evidence>
<proteinExistence type="inferred from homology"/>
<keyword evidence="9" id="KW-0663">Pyridoxal phosphate</keyword>
<feature type="domain" description="GHMP kinase C-terminal" evidence="18">
    <location>
        <begin position="697"/>
        <end position="752"/>
    </location>
</feature>
<dbReference type="GO" id="GO:0071266">
    <property type="term" value="P:'de novo' L-methionine biosynthetic process"/>
    <property type="evidence" value="ECO:0007669"/>
    <property type="project" value="InterPro"/>
</dbReference>
<feature type="region of interest" description="Disordered" evidence="17">
    <location>
        <begin position="1"/>
        <end position="20"/>
    </location>
</feature>
<evidence type="ECO:0000256" key="6">
    <source>
        <dbReference type="ARBA" id="ARBA00022741"/>
    </source>
</evidence>
<dbReference type="EC" id="4.4.1.13" evidence="3"/>
<dbReference type="EMBL" id="AFRT01001212">
    <property type="protein sequence ID" value="ELU41038.1"/>
    <property type="molecule type" value="Genomic_DNA"/>
</dbReference>
<evidence type="ECO:0000313" key="20">
    <source>
        <dbReference type="Proteomes" id="UP000011668"/>
    </source>
</evidence>
<evidence type="ECO:0000256" key="16">
    <source>
        <dbReference type="ARBA" id="ARBA00072331"/>
    </source>
</evidence>
<dbReference type="FunFam" id="3.90.1150.10:FF:000013">
    <property type="entry name" value="Cystathionine beta-lyase"/>
    <property type="match status" value="1"/>
</dbReference>
<dbReference type="InterPro" id="IPR013750">
    <property type="entry name" value="GHMP_kinase_C_dom"/>
</dbReference>
<dbReference type="InterPro" id="IPR015424">
    <property type="entry name" value="PyrdxlP-dep_Trfase"/>
</dbReference>
<evidence type="ECO:0000256" key="12">
    <source>
        <dbReference type="ARBA" id="ARBA00046315"/>
    </source>
</evidence>
<evidence type="ECO:0000256" key="15">
    <source>
        <dbReference type="ARBA" id="ARBA00047625"/>
    </source>
</evidence>
<dbReference type="FunFam" id="3.40.640.10:FF:000009">
    <property type="entry name" value="Cystathionine gamma-synthase homolog"/>
    <property type="match status" value="1"/>
</dbReference>
<evidence type="ECO:0000256" key="14">
    <source>
        <dbReference type="ARBA" id="ARBA00047517"/>
    </source>
</evidence>
<organism evidence="19 20">
    <name type="scientific">Thanatephorus cucumeris (strain AG1-IA)</name>
    <name type="common">Rice sheath blight fungus</name>
    <name type="synonym">Rhizoctonia solani</name>
    <dbReference type="NCBI Taxonomy" id="983506"/>
    <lineage>
        <taxon>Eukaryota</taxon>
        <taxon>Fungi</taxon>
        <taxon>Dikarya</taxon>
        <taxon>Basidiomycota</taxon>
        <taxon>Agaricomycotina</taxon>
        <taxon>Agaricomycetes</taxon>
        <taxon>Cantharellales</taxon>
        <taxon>Ceratobasidiaceae</taxon>
        <taxon>Rhizoctonia</taxon>
        <taxon>Rhizoctonia solani AG-1</taxon>
    </lineage>
</organism>
<dbReference type="PANTHER" id="PTHR11808">
    <property type="entry name" value="TRANS-SULFURATION ENZYME FAMILY MEMBER"/>
    <property type="match status" value="1"/>
</dbReference>
<evidence type="ECO:0000313" key="19">
    <source>
        <dbReference type="EMBL" id="ELU41038.1"/>
    </source>
</evidence>
<dbReference type="InterPro" id="IPR015421">
    <property type="entry name" value="PyrdxlP-dep_Trfase_major"/>
</dbReference>
<dbReference type="SUPFAM" id="SSF55060">
    <property type="entry name" value="GHMP Kinase, C-terminal domain"/>
    <property type="match status" value="1"/>
</dbReference>
<reference evidence="19 20" key="1">
    <citation type="journal article" date="2013" name="Nat. Commun.">
        <title>The evolution and pathogenic mechanisms of the rice sheath blight pathogen.</title>
        <authorList>
            <person name="Zheng A."/>
            <person name="Lin R."/>
            <person name="Xu L."/>
            <person name="Qin P."/>
            <person name="Tang C."/>
            <person name="Ai P."/>
            <person name="Zhang D."/>
            <person name="Liu Y."/>
            <person name="Sun Z."/>
            <person name="Feng H."/>
            <person name="Wang Y."/>
            <person name="Chen Y."/>
            <person name="Liang X."/>
            <person name="Fu R."/>
            <person name="Li Q."/>
            <person name="Zhang J."/>
            <person name="Yu X."/>
            <person name="Xie Z."/>
            <person name="Ding L."/>
            <person name="Guan P."/>
            <person name="Tang J."/>
            <person name="Liang Y."/>
            <person name="Wang S."/>
            <person name="Deng Q."/>
            <person name="Li S."/>
            <person name="Zhu J."/>
            <person name="Wang L."/>
            <person name="Liu H."/>
            <person name="Li P."/>
        </authorList>
    </citation>
    <scope>NUCLEOTIDE SEQUENCE [LARGE SCALE GENOMIC DNA]</scope>
    <source>
        <strain evidence="20">AG-1 IA</strain>
    </source>
</reference>
<keyword evidence="6" id="KW-0547">Nucleotide-binding</keyword>
<dbReference type="InterPro" id="IPR000277">
    <property type="entry name" value="Cys/Met-Metab_PyrdxlP-dep_enz"/>
</dbReference>
<dbReference type="GO" id="GO:0030170">
    <property type="term" value="F:pyridoxal phosphate binding"/>
    <property type="evidence" value="ECO:0007669"/>
    <property type="project" value="InterPro"/>
</dbReference>
<evidence type="ECO:0000256" key="13">
    <source>
        <dbReference type="ARBA" id="ARBA00047213"/>
    </source>
</evidence>
<comment type="caution">
    <text evidence="19">The sequence shown here is derived from an EMBL/GenBank/DDBJ whole genome shotgun (WGS) entry which is preliminary data.</text>
</comment>
<evidence type="ECO:0000256" key="10">
    <source>
        <dbReference type="ARBA" id="ARBA00023167"/>
    </source>
</evidence>
<evidence type="ECO:0000259" key="18">
    <source>
        <dbReference type="Pfam" id="PF08544"/>
    </source>
</evidence>